<gene>
    <name evidence="3" type="ORF">JOH49_000819</name>
</gene>
<dbReference type="PROSITE" id="PS50404">
    <property type="entry name" value="GST_NTER"/>
    <property type="match status" value="1"/>
</dbReference>
<dbReference type="Pfam" id="PF13417">
    <property type="entry name" value="GST_N_3"/>
    <property type="match status" value="1"/>
</dbReference>
<dbReference type="InterPro" id="IPR004046">
    <property type="entry name" value="GST_C"/>
</dbReference>
<dbReference type="Pfam" id="PF00043">
    <property type="entry name" value="GST_C"/>
    <property type="match status" value="1"/>
</dbReference>
<dbReference type="PROSITE" id="PS50405">
    <property type="entry name" value="GST_CTER"/>
    <property type="match status" value="1"/>
</dbReference>
<keyword evidence="3" id="KW-0808">Transferase</keyword>
<dbReference type="InterPro" id="IPR004045">
    <property type="entry name" value="Glutathione_S-Trfase_N"/>
</dbReference>
<dbReference type="SUPFAM" id="SSF47616">
    <property type="entry name" value="GST C-terminal domain-like"/>
    <property type="match status" value="1"/>
</dbReference>
<dbReference type="CDD" id="cd00570">
    <property type="entry name" value="GST_N_family"/>
    <property type="match status" value="1"/>
</dbReference>
<dbReference type="InterPro" id="IPR010987">
    <property type="entry name" value="Glutathione-S-Trfase_C-like"/>
</dbReference>
<feature type="domain" description="GST C-terminal" evidence="2">
    <location>
        <begin position="93"/>
        <end position="216"/>
    </location>
</feature>
<evidence type="ECO:0000259" key="2">
    <source>
        <dbReference type="PROSITE" id="PS50405"/>
    </source>
</evidence>
<dbReference type="PANTHER" id="PTHR44051:SF8">
    <property type="entry name" value="GLUTATHIONE S-TRANSFERASE GSTA"/>
    <property type="match status" value="1"/>
</dbReference>
<dbReference type="SUPFAM" id="SSF52833">
    <property type="entry name" value="Thioredoxin-like"/>
    <property type="match status" value="1"/>
</dbReference>
<name>A0A8I2C369_BRAEL</name>
<proteinExistence type="predicted"/>
<dbReference type="InterPro" id="IPR036282">
    <property type="entry name" value="Glutathione-S-Trfase_C_sf"/>
</dbReference>
<evidence type="ECO:0000313" key="3">
    <source>
        <dbReference type="EMBL" id="MBP1291066.1"/>
    </source>
</evidence>
<dbReference type="SFLD" id="SFLDS00019">
    <property type="entry name" value="Glutathione_Transferase_(cytos"/>
    <property type="match status" value="1"/>
</dbReference>
<feature type="domain" description="GST N-terminal" evidence="1">
    <location>
        <begin position="1"/>
        <end position="83"/>
    </location>
</feature>
<evidence type="ECO:0000313" key="4">
    <source>
        <dbReference type="Proteomes" id="UP000673383"/>
    </source>
</evidence>
<dbReference type="EMBL" id="JAFICZ010000001">
    <property type="protein sequence ID" value="MBP1291066.1"/>
    <property type="molecule type" value="Genomic_DNA"/>
</dbReference>
<dbReference type="InterPro" id="IPR040079">
    <property type="entry name" value="Glutathione_S-Trfase"/>
</dbReference>
<sequence length="223" mass="25079">MSLTLLYHPLSSFCWKALVALYENGAPFAANMVNLGDSAERAALLALSPIGRFPVLRDETRGETVPESSIVIEYLDRHYPGAVRLIPENPDLALQTRLRDRFLDLYVHLPMQKVVGDRLRPADSKDPHGVAEARAQLRTSYAILDQQLILNQQRAHGGWMMGEHFSLADCAAAPTMFYGNKVEPFGDGHRHLAAYLERLMARPSFARVLREAEPYFGMFPQET</sequence>
<dbReference type="SFLD" id="SFLDG00358">
    <property type="entry name" value="Main_(cytGST)"/>
    <property type="match status" value="1"/>
</dbReference>
<protein>
    <submittedName>
        <fullName evidence="3">Glutathione S-transferase</fullName>
        <ecNumber evidence="3">2.5.1.18</ecNumber>
    </submittedName>
</protein>
<accession>A0A8I2C369</accession>
<dbReference type="AlphaFoldDB" id="A0A8I2C369"/>
<dbReference type="Proteomes" id="UP000673383">
    <property type="component" value="Unassembled WGS sequence"/>
</dbReference>
<reference evidence="3" key="1">
    <citation type="submission" date="2021-02" db="EMBL/GenBank/DDBJ databases">
        <title>Genomic Encyclopedia of Type Strains, Phase IV (KMG-V): Genome sequencing to study the core and pangenomes of soil and plant-associated prokaryotes.</title>
        <authorList>
            <person name="Whitman W."/>
        </authorList>
    </citation>
    <scope>NUCLEOTIDE SEQUENCE</scope>
    <source>
        <strain evidence="3">USDA 406</strain>
    </source>
</reference>
<dbReference type="GO" id="GO:0004364">
    <property type="term" value="F:glutathione transferase activity"/>
    <property type="evidence" value="ECO:0007669"/>
    <property type="project" value="UniProtKB-EC"/>
</dbReference>
<dbReference type="Gene3D" id="3.40.30.10">
    <property type="entry name" value="Glutaredoxin"/>
    <property type="match status" value="1"/>
</dbReference>
<dbReference type="Gene3D" id="1.20.1050.10">
    <property type="match status" value="1"/>
</dbReference>
<dbReference type="PANTHER" id="PTHR44051">
    <property type="entry name" value="GLUTATHIONE S-TRANSFERASE-RELATED"/>
    <property type="match status" value="1"/>
</dbReference>
<dbReference type="EC" id="2.5.1.18" evidence="3"/>
<dbReference type="RefSeq" id="WP_172648675.1">
    <property type="nucleotide sequence ID" value="NZ_JAFICZ010000001.1"/>
</dbReference>
<organism evidence="3 4">
    <name type="scientific">Bradyrhizobium elkanii</name>
    <dbReference type="NCBI Taxonomy" id="29448"/>
    <lineage>
        <taxon>Bacteria</taxon>
        <taxon>Pseudomonadati</taxon>
        <taxon>Pseudomonadota</taxon>
        <taxon>Alphaproteobacteria</taxon>
        <taxon>Hyphomicrobiales</taxon>
        <taxon>Nitrobacteraceae</taxon>
        <taxon>Bradyrhizobium</taxon>
    </lineage>
</organism>
<evidence type="ECO:0000259" key="1">
    <source>
        <dbReference type="PROSITE" id="PS50404"/>
    </source>
</evidence>
<comment type="caution">
    <text evidence="3">The sequence shown here is derived from an EMBL/GenBank/DDBJ whole genome shotgun (WGS) entry which is preliminary data.</text>
</comment>
<dbReference type="InterPro" id="IPR036249">
    <property type="entry name" value="Thioredoxin-like_sf"/>
</dbReference>
<dbReference type="PROSITE" id="PS51354">
    <property type="entry name" value="GLUTAREDOXIN_2"/>
    <property type="match status" value="1"/>
</dbReference>